<keyword evidence="5 9" id="KW-0436">Ligase</keyword>
<evidence type="ECO:0000256" key="2">
    <source>
        <dbReference type="ARBA" id="ARBA00010897"/>
    </source>
</evidence>
<dbReference type="Pfam" id="PF04095">
    <property type="entry name" value="NAPRTase"/>
    <property type="match status" value="1"/>
</dbReference>
<evidence type="ECO:0000259" key="11">
    <source>
        <dbReference type="Pfam" id="PF17767"/>
    </source>
</evidence>
<dbReference type="Gene3D" id="3.20.20.70">
    <property type="entry name" value="Aldolase class I"/>
    <property type="match status" value="1"/>
</dbReference>
<gene>
    <name evidence="12" type="ORF">E3D37_02030</name>
</gene>
<keyword evidence="12" id="KW-0328">Glycosyltransferase</keyword>
<feature type="domain" description="Nicotinate/nicotinamide phosphoribosyltransferase" evidence="10">
    <location>
        <begin position="158"/>
        <end position="336"/>
    </location>
</feature>
<accession>A0AAX2RXZ2</accession>
<dbReference type="InterPro" id="IPR041525">
    <property type="entry name" value="N/Namide_PRibTrfase"/>
</dbReference>
<dbReference type="SUPFAM" id="SSF54675">
    <property type="entry name" value="Nicotinate/Quinolinate PRTase N-terminal domain-like"/>
    <property type="match status" value="1"/>
</dbReference>
<dbReference type="InterPro" id="IPR013785">
    <property type="entry name" value="Aldolase_TIM"/>
</dbReference>
<dbReference type="SUPFAM" id="SSF51690">
    <property type="entry name" value="Nicotinate/Quinolinate PRTase C-terminal domain-like"/>
    <property type="match status" value="1"/>
</dbReference>
<dbReference type="Proteomes" id="UP000298234">
    <property type="component" value="Unassembled WGS sequence"/>
</dbReference>
<dbReference type="InterPro" id="IPR006405">
    <property type="entry name" value="Nic_PRibTrfase_pncB"/>
</dbReference>
<evidence type="ECO:0000313" key="12">
    <source>
        <dbReference type="EMBL" id="TEU53894.1"/>
    </source>
</evidence>
<feature type="domain" description="Nicotinate phosphoribosyltransferase N-terminal" evidence="11">
    <location>
        <begin position="14"/>
        <end position="136"/>
    </location>
</feature>
<dbReference type="EC" id="6.3.4.21" evidence="3 9"/>
<dbReference type="PANTHER" id="PTHR11098:SF1">
    <property type="entry name" value="NICOTINATE PHOSPHORIBOSYLTRANSFERASE"/>
    <property type="match status" value="1"/>
</dbReference>
<evidence type="ECO:0000256" key="9">
    <source>
        <dbReference type="RuleBase" id="RU365100"/>
    </source>
</evidence>
<comment type="pathway">
    <text evidence="1 9">Cofactor biosynthesis; NAD(+) biosynthesis; nicotinate D-ribonucleotide from nicotinate: step 1/1.</text>
</comment>
<evidence type="ECO:0000256" key="4">
    <source>
        <dbReference type="ARBA" id="ARBA00022553"/>
    </source>
</evidence>
<dbReference type="InterPro" id="IPR040727">
    <property type="entry name" value="NAPRTase_N"/>
</dbReference>
<dbReference type="PANTHER" id="PTHR11098">
    <property type="entry name" value="NICOTINATE PHOSPHORIBOSYLTRANSFERASE"/>
    <property type="match status" value="1"/>
</dbReference>
<dbReference type="NCBIfam" id="NF006696">
    <property type="entry name" value="PRK09243.1-3"/>
    <property type="match status" value="1"/>
</dbReference>
<dbReference type="InterPro" id="IPR036068">
    <property type="entry name" value="Nicotinate_pribotase-like_C"/>
</dbReference>
<dbReference type="GO" id="GO:0004516">
    <property type="term" value="F:nicotinate phosphoribosyltransferase activity"/>
    <property type="evidence" value="ECO:0007669"/>
    <property type="project" value="UniProtKB-UniRule"/>
</dbReference>
<evidence type="ECO:0000256" key="1">
    <source>
        <dbReference type="ARBA" id="ARBA00004952"/>
    </source>
</evidence>
<dbReference type="NCBIfam" id="TIGR01513">
    <property type="entry name" value="NAPRTase_put"/>
    <property type="match status" value="1"/>
</dbReference>
<keyword evidence="4" id="KW-0597">Phosphoprotein</keyword>
<comment type="caution">
    <text evidence="12">The sequence shown here is derived from an EMBL/GenBank/DDBJ whole genome shotgun (WGS) entry which is preliminary data.</text>
</comment>
<dbReference type="PIRSF" id="PIRSF000484">
    <property type="entry name" value="NAPRT"/>
    <property type="match status" value="1"/>
</dbReference>
<protein>
    <recommendedName>
        <fullName evidence="3 9">Nicotinate phosphoribosyltransferase</fullName>
        <ecNumber evidence="3 9">6.3.4.21</ecNumber>
    </recommendedName>
</protein>
<sequence length="458" mass="49308">MNGSLQEANVDDVLLTDWYELTMMQAGFDAGMNDAASFEFFVRALPGHRAYLLAAGLAPVLDYLERLCFPPAALEQLAGTGRLRADFLASLAGFRFTGTVDAMPEGTVFFADEPVLRITAPLREAQFVESRVMNLLHYATLTASKAARSTRVAHGRLLVDFGLRRTHGAEAAMLSARASYLAGFSGTATLLAGLRYGIPVYGTMAHSYVQAHDDEALAFEHFARSQPDNALLLIDTYDTERAAYKVVELAPRLARDGVRIKGVRIDSGDLAAHARNVRAILDRGGLTDATIFASGNLDEHRLQALVREHAPIDGFGIGTQMGTSADAPYLDCAYKLVEYAGRTRCKRSEGKATLPGRKQVFRRYGPDGRIAGDCIGLDGERLDGTPLLQPVMVAGARLAAPTLDESRVHALRELATLPDAMQVLTPVMPLQASISPALAACVAQWGGGPDAHARRQAA</sequence>
<dbReference type="RefSeq" id="WP_091923089.1">
    <property type="nucleotide sequence ID" value="NZ_CADEVB010000002.1"/>
</dbReference>
<comment type="PTM">
    <text evidence="9">Transiently phosphorylated on a His residue during the reaction cycle. Phosphorylation strongly increases the affinity for substrates and increases the rate of nicotinate D-ribonucleotide production. Dephosphorylation regenerates the low-affinity form of the enzyme, leading to product release.</text>
</comment>
<comment type="similarity">
    <text evidence="2 9">Belongs to the NAPRTase family.</text>
</comment>
<dbReference type="EMBL" id="SNSQ01000002">
    <property type="protein sequence ID" value="TEU53894.1"/>
    <property type="molecule type" value="Genomic_DNA"/>
</dbReference>
<comment type="function">
    <text evidence="9">Catalyzes the first step in the biosynthesis of NAD from nicotinic acid, the ATP-dependent synthesis of beta-nicotinate D-ribonucleotide from nicotinate and 5-phospho-D-ribose 1-phosphate.</text>
</comment>
<evidence type="ECO:0000256" key="7">
    <source>
        <dbReference type="ARBA" id="ARBA00022679"/>
    </source>
</evidence>
<dbReference type="NCBIfam" id="NF009131">
    <property type="entry name" value="PRK12484.1"/>
    <property type="match status" value="1"/>
</dbReference>
<dbReference type="CDD" id="cd01570">
    <property type="entry name" value="NAPRTase_A"/>
    <property type="match status" value="1"/>
</dbReference>
<proteinExistence type="inferred from homology"/>
<evidence type="ECO:0000256" key="8">
    <source>
        <dbReference type="ARBA" id="ARBA00048668"/>
    </source>
</evidence>
<evidence type="ECO:0000259" key="10">
    <source>
        <dbReference type="Pfam" id="PF04095"/>
    </source>
</evidence>
<dbReference type="GO" id="GO:0016757">
    <property type="term" value="F:glycosyltransferase activity"/>
    <property type="evidence" value="ECO:0007669"/>
    <property type="project" value="UniProtKB-KW"/>
</dbReference>
<evidence type="ECO:0000256" key="6">
    <source>
        <dbReference type="ARBA" id="ARBA00022642"/>
    </source>
</evidence>
<keyword evidence="7 9" id="KW-0808">Transferase</keyword>
<dbReference type="Pfam" id="PF17767">
    <property type="entry name" value="NAPRTase_N"/>
    <property type="match status" value="1"/>
</dbReference>
<dbReference type="AlphaFoldDB" id="A0AAX2RXZ2"/>
<dbReference type="Gene3D" id="3.20.140.10">
    <property type="entry name" value="nicotinate phosphoribosyltransferase"/>
    <property type="match status" value="1"/>
</dbReference>
<evidence type="ECO:0000313" key="13">
    <source>
        <dbReference type="Proteomes" id="UP000298234"/>
    </source>
</evidence>
<name>A0AAX2RXZ2_BURCE</name>
<organism evidence="12 13">
    <name type="scientific">Burkholderia cepacia</name>
    <name type="common">Pseudomonas cepacia</name>
    <dbReference type="NCBI Taxonomy" id="292"/>
    <lineage>
        <taxon>Bacteria</taxon>
        <taxon>Pseudomonadati</taxon>
        <taxon>Pseudomonadota</taxon>
        <taxon>Betaproteobacteria</taxon>
        <taxon>Burkholderiales</taxon>
        <taxon>Burkholderiaceae</taxon>
        <taxon>Burkholderia</taxon>
        <taxon>Burkholderia cepacia complex</taxon>
    </lineage>
</organism>
<evidence type="ECO:0000256" key="5">
    <source>
        <dbReference type="ARBA" id="ARBA00022598"/>
    </source>
</evidence>
<dbReference type="InterPro" id="IPR007229">
    <property type="entry name" value="Nic_PRibTrfase-Fam"/>
</dbReference>
<dbReference type="GO" id="GO:0005829">
    <property type="term" value="C:cytosol"/>
    <property type="evidence" value="ECO:0007669"/>
    <property type="project" value="TreeGrafter"/>
</dbReference>
<dbReference type="GO" id="GO:0034355">
    <property type="term" value="P:NAD+ biosynthetic process via the salvage pathway"/>
    <property type="evidence" value="ECO:0007669"/>
    <property type="project" value="TreeGrafter"/>
</dbReference>
<evidence type="ECO:0000256" key="3">
    <source>
        <dbReference type="ARBA" id="ARBA00013236"/>
    </source>
</evidence>
<reference evidence="12 13" key="1">
    <citation type="submission" date="2019-03" db="EMBL/GenBank/DDBJ databases">
        <title>Burkholderia cepacia outbreak.</title>
        <authorList>
            <person name="Farzana R."/>
            <person name="Walsh T.R."/>
        </authorList>
    </citation>
    <scope>NUCLEOTIDE SEQUENCE [LARGE SCALE GENOMIC DNA]</scope>
    <source>
        <strain evidence="13">d13</strain>
    </source>
</reference>
<keyword evidence="6 9" id="KW-0662">Pyridine nucleotide biosynthesis</keyword>
<comment type="catalytic activity">
    <reaction evidence="8 9">
        <text>5-phospho-alpha-D-ribose 1-diphosphate + nicotinate + ATP + H2O = nicotinate beta-D-ribonucleotide + ADP + phosphate + diphosphate</text>
        <dbReference type="Rhea" id="RHEA:36163"/>
        <dbReference type="ChEBI" id="CHEBI:15377"/>
        <dbReference type="ChEBI" id="CHEBI:30616"/>
        <dbReference type="ChEBI" id="CHEBI:32544"/>
        <dbReference type="ChEBI" id="CHEBI:33019"/>
        <dbReference type="ChEBI" id="CHEBI:43474"/>
        <dbReference type="ChEBI" id="CHEBI:57502"/>
        <dbReference type="ChEBI" id="CHEBI:58017"/>
        <dbReference type="ChEBI" id="CHEBI:456216"/>
        <dbReference type="EC" id="6.3.4.21"/>
    </reaction>
</comment>